<dbReference type="Proteomes" id="UP001060085">
    <property type="component" value="Linkage Group LG05"/>
</dbReference>
<sequence>MLLPIDTIIFEYECIIIVLDFVCPQVVDKCDTDELIRKYLPLQSDSKHNTIPLAIQTNFFKCGGIAIAVQVSHKIADATSLATFMNTWAAICREDDKQIISQPNFDVSTSLFPPRDHLSNNIPDFLQLLQVPREKIKTKRMVFNKETLKELKEYISKDPELQVKDPTRVEVVTAWIWRLFLEIHEAKKGKHVNFSAMTAINLRSRMHPPLSNLAFGNLWTGAFALIPDSVLPQLIRQERYEPVPPIFNMATIDIAIFNQAPKYRKENEYGNLVSELRNSIRAIDPNYVNKMREGGEIMPKNASKELILSMGEMQFCVTSSWCRLPLYEVNYGWGKPFWVCTTSLPYKNIALLMDNRDGDGIVAWINMLEEDSSIFFGNGNSCTKS</sequence>
<accession>A0ACC0ALE9</accession>
<organism evidence="1 2">
    <name type="scientific">Catharanthus roseus</name>
    <name type="common">Madagascar periwinkle</name>
    <name type="synonym">Vinca rosea</name>
    <dbReference type="NCBI Taxonomy" id="4058"/>
    <lineage>
        <taxon>Eukaryota</taxon>
        <taxon>Viridiplantae</taxon>
        <taxon>Streptophyta</taxon>
        <taxon>Embryophyta</taxon>
        <taxon>Tracheophyta</taxon>
        <taxon>Spermatophyta</taxon>
        <taxon>Magnoliopsida</taxon>
        <taxon>eudicotyledons</taxon>
        <taxon>Gunneridae</taxon>
        <taxon>Pentapetalae</taxon>
        <taxon>asterids</taxon>
        <taxon>lamiids</taxon>
        <taxon>Gentianales</taxon>
        <taxon>Apocynaceae</taxon>
        <taxon>Rauvolfioideae</taxon>
        <taxon>Vinceae</taxon>
        <taxon>Catharanthinae</taxon>
        <taxon>Catharanthus</taxon>
    </lineage>
</organism>
<evidence type="ECO:0000313" key="1">
    <source>
        <dbReference type="EMBL" id="KAI5661783.1"/>
    </source>
</evidence>
<name>A0ACC0ALE9_CATRO</name>
<evidence type="ECO:0000313" key="2">
    <source>
        <dbReference type="Proteomes" id="UP001060085"/>
    </source>
</evidence>
<dbReference type="EMBL" id="CM044705">
    <property type="protein sequence ID" value="KAI5661783.1"/>
    <property type="molecule type" value="Genomic_DNA"/>
</dbReference>
<protein>
    <submittedName>
        <fullName evidence="1">Uncharacterized protein</fullName>
    </submittedName>
</protein>
<gene>
    <name evidence="1" type="ORF">M9H77_21106</name>
</gene>
<comment type="caution">
    <text evidence="1">The sequence shown here is derived from an EMBL/GenBank/DDBJ whole genome shotgun (WGS) entry which is preliminary data.</text>
</comment>
<keyword evidence="2" id="KW-1185">Reference proteome</keyword>
<reference evidence="2" key="1">
    <citation type="journal article" date="2023" name="Nat. Plants">
        <title>Single-cell RNA sequencing provides a high-resolution roadmap for understanding the multicellular compartmentation of specialized metabolism.</title>
        <authorList>
            <person name="Sun S."/>
            <person name="Shen X."/>
            <person name="Li Y."/>
            <person name="Li Y."/>
            <person name="Wang S."/>
            <person name="Li R."/>
            <person name="Zhang H."/>
            <person name="Shen G."/>
            <person name="Guo B."/>
            <person name="Wei J."/>
            <person name="Xu J."/>
            <person name="St-Pierre B."/>
            <person name="Chen S."/>
            <person name="Sun C."/>
        </authorList>
    </citation>
    <scope>NUCLEOTIDE SEQUENCE [LARGE SCALE GENOMIC DNA]</scope>
</reference>
<proteinExistence type="predicted"/>